<organism evidence="1 2">
    <name type="scientific">Actinopolyspora xinjiangensis</name>
    <dbReference type="NCBI Taxonomy" id="405564"/>
    <lineage>
        <taxon>Bacteria</taxon>
        <taxon>Bacillati</taxon>
        <taxon>Actinomycetota</taxon>
        <taxon>Actinomycetes</taxon>
        <taxon>Actinopolysporales</taxon>
        <taxon>Actinopolysporaceae</taxon>
        <taxon>Actinopolyspora</taxon>
    </lineage>
</organism>
<gene>
    <name evidence="1" type="ORF">SAMN04487905_112191</name>
</gene>
<sequence length="629" mass="67908">MSDTAQTLTMQDIADLARVRRPVVSMWRKRPIARGEAIPFPSPVRVVSGVEHFDRTAIVDWLQRTGRGNNSEADLDAPALSAPDDAELEELVTLLCLATETGVELAETTTQDRHKLATNLDPQDEFLRREVEAMTPSPATVRFIDDLIEASFGAAEALDRLEHGRVGRAIGVRDLTAEAIDLVRHITASCGLHLDTEGTPLVHAGEATQLTLKLAADFNHVVVTSDRSQQRALRRRATIRGIATTSEPTSPHVRILSTVGAEPRRALDAVDELIIDLAASELAVILGPAAVLCDDLPGELEQNRSQTLRSGNLVLALRLPRGLWQEAHRQPLGLWVCAGGVSRDRPLVADLAAVGDNELDAGDLVADVTGALESERARAYRYLRPHDLTQILSSRLPVVPRGIRALQLATKAVKEHLARINAATLVTGEPVPPFDVLADAAPGSRLVRRHSLGELSDRKQLVVKRGSRIDRAHAHPAGSVPVVSASVGGELFALDPLDTVRLYPRAARTEPGDVVFTERPRPAAFVDDVGGSMVASPSRILRIKPGTGIGPHATAAIINRRSDGTAEWRTWNVPIVDAELIEQLEHALTAATQYETRLRKHLAAVDDLVSAMIDGVAAGAVTLTVPRKE</sequence>
<dbReference type="EMBL" id="FNJR01000012">
    <property type="protein sequence ID" value="SDP90897.1"/>
    <property type="molecule type" value="Genomic_DNA"/>
</dbReference>
<dbReference type="STRING" id="405564.SAMN04487905_112191"/>
<reference evidence="2" key="1">
    <citation type="submission" date="2016-10" db="EMBL/GenBank/DDBJ databases">
        <authorList>
            <person name="Varghese N."/>
            <person name="Submissions S."/>
        </authorList>
    </citation>
    <scope>NUCLEOTIDE SEQUENCE [LARGE SCALE GENOMIC DNA]</scope>
    <source>
        <strain evidence="2">DSM 46732</strain>
    </source>
</reference>
<dbReference type="AlphaFoldDB" id="A0A1H0WJX5"/>
<name>A0A1H0WJX5_9ACTN</name>
<proteinExistence type="predicted"/>
<accession>A0A1H0WJX5</accession>
<evidence type="ECO:0000313" key="2">
    <source>
        <dbReference type="Proteomes" id="UP000199497"/>
    </source>
</evidence>
<evidence type="ECO:0000313" key="1">
    <source>
        <dbReference type="EMBL" id="SDP90897.1"/>
    </source>
</evidence>
<keyword evidence="2" id="KW-1185">Reference proteome</keyword>
<dbReference type="RefSeq" id="WP_211481454.1">
    <property type="nucleotide sequence ID" value="NZ_FNJR01000012.1"/>
</dbReference>
<protein>
    <submittedName>
        <fullName evidence="1">Uncharacterized protein</fullName>
    </submittedName>
</protein>
<dbReference type="Proteomes" id="UP000199497">
    <property type="component" value="Unassembled WGS sequence"/>
</dbReference>